<dbReference type="OrthoDB" id="1925699at2759"/>
<dbReference type="Pfam" id="PF11901">
    <property type="entry name" value="DM9"/>
    <property type="match status" value="1"/>
</dbReference>
<comment type="caution">
    <text evidence="1">The sequence shown here is derived from an EMBL/GenBank/DDBJ whole genome shotgun (WGS) entry which is preliminary data.</text>
</comment>
<protein>
    <submittedName>
        <fullName evidence="1">NATT3 protein</fullName>
    </submittedName>
</protein>
<dbReference type="SMART" id="SM00696">
    <property type="entry name" value="DM9"/>
    <property type="match status" value="1"/>
</dbReference>
<reference evidence="1" key="1">
    <citation type="submission" date="2020-02" db="EMBL/GenBank/DDBJ databases">
        <title>Bird 10,000 Genomes (B10K) Project - Family phase.</title>
        <authorList>
            <person name="Zhang G."/>
        </authorList>
    </citation>
    <scope>NUCLEOTIDE SEQUENCE</scope>
    <source>
        <strain evidence="1">B10K-DU-029-61</strain>
        <tissue evidence="1">Blood</tissue>
    </source>
</reference>
<dbReference type="PANTHER" id="PTHR31649:SF1">
    <property type="entry name" value="FARNESOIC ACID O-METHYL TRANSFERASE DOMAIN-CONTAINING PROTEIN"/>
    <property type="match status" value="1"/>
</dbReference>
<accession>A0A852PC11</accession>
<dbReference type="PANTHER" id="PTHR31649">
    <property type="entry name" value="AGAP009604-PA"/>
    <property type="match status" value="1"/>
</dbReference>
<evidence type="ECO:0000313" key="2">
    <source>
        <dbReference type="Proteomes" id="UP000658642"/>
    </source>
</evidence>
<dbReference type="Proteomes" id="UP000658642">
    <property type="component" value="Unassembled WGS sequence"/>
</dbReference>
<evidence type="ECO:0000313" key="1">
    <source>
        <dbReference type="EMBL" id="NXY23597.1"/>
    </source>
</evidence>
<dbReference type="InterPro" id="IPR006616">
    <property type="entry name" value="DM9_repeat"/>
</dbReference>
<feature type="non-terminal residue" evidence="1">
    <location>
        <position position="141"/>
    </location>
</feature>
<name>A0A852PC11_9PASS</name>
<gene>
    <name evidence="1" type="primary">Natt3</name>
    <name evidence="1" type="ORF">ATRCLA_R13142</name>
</gene>
<feature type="non-terminal residue" evidence="1">
    <location>
        <position position="1"/>
    </location>
</feature>
<dbReference type="EMBL" id="WBMZ01013303">
    <property type="protein sequence ID" value="NXY23597.1"/>
    <property type="molecule type" value="Genomic_DNA"/>
</dbReference>
<dbReference type="AlphaFoldDB" id="A0A852PC11"/>
<proteinExistence type="predicted"/>
<sequence>PQFVCSSREFGCNPGAFQPERGPFCSFPWAGGERRSREFQILVNPGGFEALDWEDASFGRIPEGAVEGCPRTDVFVGRSRDGLGKVSKEQQALFVAVGGEEVWYKWYQILVVRAGASRFSISGVSYNASAARERSEDALLA</sequence>
<keyword evidence="2" id="KW-1185">Reference proteome</keyword>
<organism evidence="1 2">
    <name type="scientific">Atrichornis clamosus</name>
    <dbReference type="NCBI Taxonomy" id="449594"/>
    <lineage>
        <taxon>Eukaryota</taxon>
        <taxon>Metazoa</taxon>
        <taxon>Chordata</taxon>
        <taxon>Craniata</taxon>
        <taxon>Vertebrata</taxon>
        <taxon>Euteleostomi</taxon>
        <taxon>Archelosauria</taxon>
        <taxon>Archosauria</taxon>
        <taxon>Dinosauria</taxon>
        <taxon>Saurischia</taxon>
        <taxon>Theropoda</taxon>
        <taxon>Coelurosauria</taxon>
        <taxon>Aves</taxon>
        <taxon>Neognathae</taxon>
        <taxon>Neoaves</taxon>
        <taxon>Telluraves</taxon>
        <taxon>Australaves</taxon>
        <taxon>Passeriformes</taxon>
        <taxon>Menuridae</taxon>
        <taxon>Atrichornis</taxon>
    </lineage>
</organism>